<feature type="domain" description="ABC transporter" evidence="5">
    <location>
        <begin position="6"/>
        <end position="242"/>
    </location>
</feature>
<sequence length="285" mass="30253">MNGSPLILDKVSYRYGTKKGGRTVLDGVDLECSPGTWTAIMGPSGAGKSTLLYCAAGLLKAGGGTVLIAGQNPADMKEAALTRLRRDHLSFVFQDYNLVEAFTCLQNVMLTDLFGGRKIPVPTALQALADVGLEGYAATCPTDMSGGQQQRVAVARALAADPELLFADEPTGALDTRSSKAVMDLFNLAAGRGRTILMVTHDPNVAARADRVVFLRDGRVHSTCPGGDPQAIAHRLALMDDERPGDDYLTGLPPQPPSMPTRSQRPLTDSTGRALSPSAMEEARR</sequence>
<reference evidence="6 7" key="1">
    <citation type="submission" date="2024-02" db="EMBL/GenBank/DDBJ databases">
        <title>Bifidobacterium honeyensis sp. nov., isolated from the comb honey.</title>
        <authorList>
            <person name="Liu W."/>
            <person name="Li Y."/>
        </authorList>
    </citation>
    <scope>NUCLEOTIDE SEQUENCE [LARGE SCALE GENOMIC DNA]</scope>
    <source>
        <strain evidence="6 7">IMAU50988</strain>
    </source>
</reference>
<organism evidence="6 7">
    <name type="scientific">Bifidobacterium favimelis</name>
    <dbReference type="NCBI Taxonomy" id="3122979"/>
    <lineage>
        <taxon>Bacteria</taxon>
        <taxon>Bacillati</taxon>
        <taxon>Actinomycetota</taxon>
        <taxon>Actinomycetes</taxon>
        <taxon>Bifidobacteriales</taxon>
        <taxon>Bifidobacteriaceae</taxon>
        <taxon>Bifidobacterium</taxon>
    </lineage>
</organism>
<evidence type="ECO:0000259" key="5">
    <source>
        <dbReference type="PROSITE" id="PS50893"/>
    </source>
</evidence>
<comment type="caution">
    <text evidence="6">The sequence shown here is derived from an EMBL/GenBank/DDBJ whole genome shotgun (WGS) entry which is preliminary data.</text>
</comment>
<dbReference type="InterPro" id="IPR003439">
    <property type="entry name" value="ABC_transporter-like_ATP-bd"/>
</dbReference>
<accession>A0ABU8ZLB0</accession>
<dbReference type="EMBL" id="JBANBB010000001">
    <property type="protein sequence ID" value="MEK0306008.1"/>
    <property type="molecule type" value="Genomic_DNA"/>
</dbReference>
<dbReference type="PANTHER" id="PTHR24220">
    <property type="entry name" value="IMPORT ATP-BINDING PROTEIN"/>
    <property type="match status" value="1"/>
</dbReference>
<keyword evidence="7" id="KW-1185">Reference proteome</keyword>
<proteinExistence type="predicted"/>
<dbReference type="InterPro" id="IPR017871">
    <property type="entry name" value="ABC_transporter-like_CS"/>
</dbReference>
<evidence type="ECO:0000256" key="3">
    <source>
        <dbReference type="ARBA" id="ARBA00022840"/>
    </source>
</evidence>
<dbReference type="CDD" id="cd03255">
    <property type="entry name" value="ABC_MJ0796_LolCDE_FtsE"/>
    <property type="match status" value="1"/>
</dbReference>
<evidence type="ECO:0000313" key="7">
    <source>
        <dbReference type="Proteomes" id="UP001373159"/>
    </source>
</evidence>
<keyword evidence="1" id="KW-0813">Transport</keyword>
<dbReference type="InterPro" id="IPR027417">
    <property type="entry name" value="P-loop_NTPase"/>
</dbReference>
<dbReference type="SMART" id="SM00382">
    <property type="entry name" value="AAA"/>
    <property type="match status" value="1"/>
</dbReference>
<dbReference type="Gene3D" id="3.40.50.300">
    <property type="entry name" value="P-loop containing nucleotide triphosphate hydrolases"/>
    <property type="match status" value="1"/>
</dbReference>
<dbReference type="Proteomes" id="UP001373159">
    <property type="component" value="Unassembled WGS sequence"/>
</dbReference>
<dbReference type="PROSITE" id="PS50893">
    <property type="entry name" value="ABC_TRANSPORTER_2"/>
    <property type="match status" value="1"/>
</dbReference>
<dbReference type="InterPro" id="IPR017911">
    <property type="entry name" value="MacB-like_ATP-bd"/>
</dbReference>
<keyword evidence="2" id="KW-0547">Nucleotide-binding</keyword>
<feature type="compositionally biased region" description="Polar residues" evidence="4">
    <location>
        <begin position="260"/>
        <end position="273"/>
    </location>
</feature>
<keyword evidence="3 6" id="KW-0067">ATP-binding</keyword>
<dbReference type="InterPro" id="IPR003593">
    <property type="entry name" value="AAA+_ATPase"/>
</dbReference>
<dbReference type="InterPro" id="IPR015854">
    <property type="entry name" value="ABC_transpr_LolD-like"/>
</dbReference>
<dbReference type="GO" id="GO:0005524">
    <property type="term" value="F:ATP binding"/>
    <property type="evidence" value="ECO:0007669"/>
    <property type="project" value="UniProtKB-KW"/>
</dbReference>
<dbReference type="PROSITE" id="PS00211">
    <property type="entry name" value="ABC_TRANSPORTER_1"/>
    <property type="match status" value="1"/>
</dbReference>
<dbReference type="SUPFAM" id="SSF52540">
    <property type="entry name" value="P-loop containing nucleoside triphosphate hydrolases"/>
    <property type="match status" value="1"/>
</dbReference>
<evidence type="ECO:0000256" key="1">
    <source>
        <dbReference type="ARBA" id="ARBA00022448"/>
    </source>
</evidence>
<protein>
    <submittedName>
        <fullName evidence="6">ABC transporter ATP-binding protein</fullName>
    </submittedName>
</protein>
<dbReference type="RefSeq" id="WP_340468551.1">
    <property type="nucleotide sequence ID" value="NZ_JBANBB010000001.1"/>
</dbReference>
<dbReference type="PANTHER" id="PTHR24220:SF685">
    <property type="entry name" value="ABC TRANSPORTER RELATED"/>
    <property type="match status" value="1"/>
</dbReference>
<dbReference type="Pfam" id="PF00005">
    <property type="entry name" value="ABC_tran"/>
    <property type="match status" value="1"/>
</dbReference>
<evidence type="ECO:0000256" key="4">
    <source>
        <dbReference type="SAM" id="MobiDB-lite"/>
    </source>
</evidence>
<evidence type="ECO:0000256" key="2">
    <source>
        <dbReference type="ARBA" id="ARBA00022741"/>
    </source>
</evidence>
<feature type="region of interest" description="Disordered" evidence="4">
    <location>
        <begin position="242"/>
        <end position="285"/>
    </location>
</feature>
<gene>
    <name evidence="6" type="ORF">V8P97_00735</name>
</gene>
<name>A0ABU8ZLB0_9BIFI</name>
<evidence type="ECO:0000313" key="6">
    <source>
        <dbReference type="EMBL" id="MEK0306008.1"/>
    </source>
</evidence>